<evidence type="ECO:0000256" key="1">
    <source>
        <dbReference type="ARBA" id="ARBA00022723"/>
    </source>
</evidence>
<dbReference type="GO" id="GO:0046872">
    <property type="term" value="F:metal ion binding"/>
    <property type="evidence" value="ECO:0007669"/>
    <property type="project" value="UniProtKB-KW"/>
</dbReference>
<evidence type="ECO:0000256" key="4">
    <source>
        <dbReference type="ARBA" id="ARBA00023224"/>
    </source>
</evidence>
<dbReference type="Gene3D" id="1.10.400.10">
    <property type="entry name" value="GI Alpha 1, domain 2-like"/>
    <property type="match status" value="1"/>
</dbReference>
<dbReference type="InterPro" id="IPR011025">
    <property type="entry name" value="GproteinA_insert"/>
</dbReference>
<organism evidence="7">
    <name type="scientific">Aplanochytrium stocchinoi</name>
    <dbReference type="NCBI Taxonomy" id="215587"/>
    <lineage>
        <taxon>Eukaryota</taxon>
        <taxon>Sar</taxon>
        <taxon>Stramenopiles</taxon>
        <taxon>Bigyra</taxon>
        <taxon>Labyrinthulomycetes</taxon>
        <taxon>Thraustochytrida</taxon>
        <taxon>Thraustochytriidae</taxon>
        <taxon>Aplanochytrium</taxon>
    </lineage>
</organism>
<dbReference type="Pfam" id="PF00503">
    <property type="entry name" value="G-alpha"/>
    <property type="match status" value="1"/>
</dbReference>
<evidence type="ECO:0008006" key="8">
    <source>
        <dbReference type="Google" id="ProtNLM"/>
    </source>
</evidence>
<keyword evidence="4" id="KW-0807">Transducer</keyword>
<feature type="binding site" evidence="5">
    <location>
        <begin position="180"/>
        <end position="186"/>
    </location>
    <ligand>
        <name>GTP</name>
        <dbReference type="ChEBI" id="CHEBI:37565"/>
    </ligand>
</feature>
<dbReference type="GO" id="GO:0031683">
    <property type="term" value="F:G-protein beta/gamma-subunit complex binding"/>
    <property type="evidence" value="ECO:0007669"/>
    <property type="project" value="InterPro"/>
</dbReference>
<proteinExistence type="predicted"/>
<dbReference type="GO" id="GO:0001664">
    <property type="term" value="F:G protein-coupled receptor binding"/>
    <property type="evidence" value="ECO:0007669"/>
    <property type="project" value="TreeGrafter"/>
</dbReference>
<reference evidence="7" key="1">
    <citation type="submission" date="2021-01" db="EMBL/GenBank/DDBJ databases">
        <authorList>
            <person name="Corre E."/>
            <person name="Pelletier E."/>
            <person name="Niang G."/>
            <person name="Scheremetjew M."/>
            <person name="Finn R."/>
            <person name="Kale V."/>
            <person name="Holt S."/>
            <person name="Cochrane G."/>
            <person name="Meng A."/>
            <person name="Brown T."/>
            <person name="Cohen L."/>
        </authorList>
    </citation>
    <scope>NUCLEOTIDE SEQUENCE</scope>
    <source>
        <strain evidence="7">GSBS06</strain>
    </source>
</reference>
<feature type="binding site" evidence="5">
    <location>
        <position position="337"/>
    </location>
    <ligand>
        <name>GTP</name>
        <dbReference type="ChEBI" id="CHEBI:37565"/>
    </ligand>
</feature>
<feature type="binding site" evidence="5">
    <location>
        <begin position="277"/>
        <end position="280"/>
    </location>
    <ligand>
        <name>GTP</name>
        <dbReference type="ChEBI" id="CHEBI:37565"/>
    </ligand>
</feature>
<evidence type="ECO:0000256" key="5">
    <source>
        <dbReference type="PIRSR" id="PIRSR601019-1"/>
    </source>
</evidence>
<sequence length="358" mass="40238">MGQRLARSNFSSRGGCSEDIRLLPLKSRKSSSEPEEEKVVIVGLRNSGKSTLFKQARLLYSTGLTLDDKKCFKKDIIRHIIRATQDIVTTFSSEGDQGKQFLTLTLDALRSIGVVDASTVSNLNADIASSITTIWQDQHFRSLYEKSPYFCEGLEGNATQCKNFPRWGGEDWIPTNDDILRCNIRTSGVHECRFTVDGLPFKFIDFDGIAMRRAVARKMIQSVSNVVFVAALSDYDETLPDAPDRNALLDALKIFKALLEGQKEKCNAIDNPILVLNKADKFHEKLCKRKVPLNVSGEFPDAPRTFDFSAGIDWIRQEFLKQVDLETCDLQIYVVNALDMEDVRVTFDQVIGSLSYAV</sequence>
<keyword evidence="2 5" id="KW-0547">Nucleotide-binding</keyword>
<feature type="binding site" evidence="6">
    <location>
        <position position="186"/>
    </location>
    <ligand>
        <name>Mg(2+)</name>
        <dbReference type="ChEBI" id="CHEBI:18420"/>
    </ligand>
</feature>
<protein>
    <recommendedName>
        <fullName evidence="8">G domain-containing protein</fullName>
    </recommendedName>
</protein>
<evidence type="ECO:0000256" key="6">
    <source>
        <dbReference type="PIRSR" id="PIRSR601019-2"/>
    </source>
</evidence>
<dbReference type="SMART" id="SM00275">
    <property type="entry name" value="G_alpha"/>
    <property type="match status" value="1"/>
</dbReference>
<dbReference type="PROSITE" id="PS51882">
    <property type="entry name" value="G_ALPHA"/>
    <property type="match status" value="1"/>
</dbReference>
<name>A0A7S3PHP7_9STRA</name>
<keyword evidence="1 6" id="KW-0479">Metal-binding</keyword>
<dbReference type="InterPro" id="IPR001019">
    <property type="entry name" value="Gprotein_alpha_su"/>
</dbReference>
<keyword evidence="3 5" id="KW-0342">GTP-binding</keyword>
<dbReference type="GO" id="GO:0005834">
    <property type="term" value="C:heterotrimeric G-protein complex"/>
    <property type="evidence" value="ECO:0007669"/>
    <property type="project" value="TreeGrafter"/>
</dbReference>
<dbReference type="Gene3D" id="3.40.50.300">
    <property type="entry name" value="P-loop containing nucleotide triphosphate hydrolases"/>
    <property type="match status" value="1"/>
</dbReference>
<keyword evidence="6" id="KW-0460">Magnesium</keyword>
<dbReference type="PANTHER" id="PTHR10218:SF302">
    <property type="entry name" value="GUANINE NUCLEOTIDE-BINDING PROTEIN ALPHA-5 SUBUNIT"/>
    <property type="match status" value="1"/>
</dbReference>
<evidence type="ECO:0000256" key="2">
    <source>
        <dbReference type="ARBA" id="ARBA00022741"/>
    </source>
</evidence>
<dbReference type="SUPFAM" id="SSF47895">
    <property type="entry name" value="Transducin (alpha subunit), insertion domain"/>
    <property type="match status" value="1"/>
</dbReference>
<dbReference type="InterPro" id="IPR027417">
    <property type="entry name" value="P-loop_NTPase"/>
</dbReference>
<evidence type="ECO:0000313" key="7">
    <source>
        <dbReference type="EMBL" id="CAE0437586.1"/>
    </source>
</evidence>
<dbReference type="EMBL" id="HBIN01010483">
    <property type="protein sequence ID" value="CAE0437586.1"/>
    <property type="molecule type" value="Transcribed_RNA"/>
</dbReference>
<dbReference type="GO" id="GO:0007188">
    <property type="term" value="P:adenylate cyclase-modulating G protein-coupled receptor signaling pathway"/>
    <property type="evidence" value="ECO:0007669"/>
    <property type="project" value="TreeGrafter"/>
</dbReference>
<feature type="binding site" evidence="6">
    <location>
        <position position="50"/>
    </location>
    <ligand>
        <name>Mg(2+)</name>
        <dbReference type="ChEBI" id="CHEBI:18420"/>
    </ligand>
</feature>
<dbReference type="SUPFAM" id="SSF52540">
    <property type="entry name" value="P-loop containing nucleoside triphosphate hydrolases"/>
    <property type="match status" value="1"/>
</dbReference>
<dbReference type="GO" id="GO:0003924">
    <property type="term" value="F:GTPase activity"/>
    <property type="evidence" value="ECO:0007669"/>
    <property type="project" value="InterPro"/>
</dbReference>
<dbReference type="GO" id="GO:0005737">
    <property type="term" value="C:cytoplasm"/>
    <property type="evidence" value="ECO:0007669"/>
    <property type="project" value="TreeGrafter"/>
</dbReference>
<dbReference type="AlphaFoldDB" id="A0A7S3PHP7"/>
<accession>A0A7S3PHP7</accession>
<dbReference type="PRINTS" id="PR00318">
    <property type="entry name" value="GPROTEINA"/>
</dbReference>
<dbReference type="PANTHER" id="PTHR10218">
    <property type="entry name" value="GTP-BINDING PROTEIN ALPHA SUBUNIT"/>
    <property type="match status" value="1"/>
</dbReference>
<gene>
    <name evidence="7" type="ORF">ASTO00021_LOCUS7843</name>
</gene>
<dbReference type="GO" id="GO:0005525">
    <property type="term" value="F:GTP binding"/>
    <property type="evidence" value="ECO:0007669"/>
    <property type="project" value="UniProtKB-KW"/>
</dbReference>
<evidence type="ECO:0000256" key="3">
    <source>
        <dbReference type="ARBA" id="ARBA00023134"/>
    </source>
</evidence>
<dbReference type="FunFam" id="3.40.50.300:FF:000720">
    <property type="entry name" value="Guanine nucleotide-binding protein G(k) subunit alpha"/>
    <property type="match status" value="1"/>
</dbReference>